<evidence type="ECO:0000256" key="1">
    <source>
        <dbReference type="ARBA" id="ARBA00023242"/>
    </source>
</evidence>
<proteinExistence type="predicted"/>
<name>X0H5E2_FUSOX</name>
<dbReference type="InterPro" id="IPR053178">
    <property type="entry name" value="Osmoadaptation_assoc"/>
</dbReference>
<evidence type="ECO:0008006" key="3">
    <source>
        <dbReference type="Google" id="ProtNLM"/>
    </source>
</evidence>
<dbReference type="AlphaFoldDB" id="X0H5E2"/>
<reference evidence="2" key="1">
    <citation type="submission" date="2011-11" db="EMBL/GenBank/DDBJ databases">
        <title>The Genome Sequence of Fusarium oxysporum PHW808.</title>
        <authorList>
            <consortium name="The Broad Institute Genome Sequencing Platform"/>
            <person name="Ma L.-J."/>
            <person name="Gale L.R."/>
            <person name="Schwartz D.C."/>
            <person name="Zhou S."/>
            <person name="Corby-Kistler H."/>
            <person name="Young S.K."/>
            <person name="Zeng Q."/>
            <person name="Gargeya S."/>
            <person name="Fitzgerald M."/>
            <person name="Haas B."/>
            <person name="Abouelleil A."/>
            <person name="Alvarado L."/>
            <person name="Arachchi H.M."/>
            <person name="Berlin A."/>
            <person name="Brown A."/>
            <person name="Chapman S.B."/>
            <person name="Chen Z."/>
            <person name="Dunbar C."/>
            <person name="Freedman E."/>
            <person name="Gearin G."/>
            <person name="Goldberg J."/>
            <person name="Griggs A."/>
            <person name="Gujja S."/>
            <person name="Heiman D."/>
            <person name="Howarth C."/>
            <person name="Larson L."/>
            <person name="Lui A."/>
            <person name="MacDonald P.J.P."/>
            <person name="Montmayeur A."/>
            <person name="Murphy C."/>
            <person name="Neiman D."/>
            <person name="Pearson M."/>
            <person name="Priest M."/>
            <person name="Roberts A."/>
            <person name="Saif S."/>
            <person name="Shea T."/>
            <person name="Shenoy N."/>
            <person name="Sisk P."/>
            <person name="Stolte C."/>
            <person name="Sykes S."/>
            <person name="Wortman J."/>
            <person name="Nusbaum C."/>
            <person name="Birren B."/>
        </authorList>
    </citation>
    <scope>NUCLEOTIDE SEQUENCE [LARGE SCALE GENOMIC DNA]</scope>
    <source>
        <strain evidence="2">54008</strain>
    </source>
</reference>
<dbReference type="InterPro" id="IPR001138">
    <property type="entry name" value="Zn2Cys6_DnaBD"/>
</dbReference>
<dbReference type="PANTHER" id="PTHR38111:SF9">
    <property type="entry name" value="ZN(2)-C6 FUNGAL-TYPE DOMAIN-CONTAINING PROTEIN"/>
    <property type="match status" value="1"/>
</dbReference>
<accession>X0H5E2</accession>
<protein>
    <recommendedName>
        <fullName evidence="3">Zn(2)-C6 fungal-type domain-containing protein</fullName>
    </recommendedName>
</protein>
<dbReference type="HOGENOM" id="CLU_021599_0_1_1"/>
<dbReference type="CDD" id="cd00067">
    <property type="entry name" value="GAL4"/>
    <property type="match status" value="1"/>
</dbReference>
<organism evidence="2">
    <name type="scientific">Fusarium oxysporum f. sp. conglutinans race 2 54008</name>
    <dbReference type="NCBI Taxonomy" id="1089457"/>
    <lineage>
        <taxon>Eukaryota</taxon>
        <taxon>Fungi</taxon>
        <taxon>Dikarya</taxon>
        <taxon>Ascomycota</taxon>
        <taxon>Pezizomycotina</taxon>
        <taxon>Sordariomycetes</taxon>
        <taxon>Hypocreomycetidae</taxon>
        <taxon>Hypocreales</taxon>
        <taxon>Nectriaceae</taxon>
        <taxon>Fusarium</taxon>
        <taxon>Fusarium oxysporum species complex</taxon>
    </lineage>
</organism>
<sequence length="475" mass="53792">MSAKHAEIIKLEYKYSGSGLTRKCRRQCDGSRPSCSQCRHTGRICAGYPPDFEFVSAKVYGRQPIRSIRSTTKKSRMTRRTTNPENCLTRTLTPAIQDAANLIIRSYVPENEIPWLNNIRNTQPRICGGWVVTLPELLVVYNSDELLPAAVKTLALSIVSKQQHRRETSPTIRQFYGSTLRLLQQSLTQQGSGYTAEHLAAMMCLTLTELMLGTENDAWMVHIDGISAMVQHQGSAFFAKGIPHRLFTGFRPLLVFKAIISRSSSFIAEQQWVSGPFRDIPATPMQNLLTEAVALPPILRRLDLLLSLQTANSDSEKEALEITLHEILQRLRMWEEEYQGTRIGPLYWALEDSTSQCKDVRLWFDDVTVANALTHYWAFTAICLLHIQKLQLLSQLYILDDTARLGYLRPLIKVCQSIPFLLQESLSLYGPSSVAFLLSTVVDTFRWNEEHGGTEVIVHEGVVDYAKSQGFYFKS</sequence>
<dbReference type="GO" id="GO:0000981">
    <property type="term" value="F:DNA-binding transcription factor activity, RNA polymerase II-specific"/>
    <property type="evidence" value="ECO:0007669"/>
    <property type="project" value="InterPro"/>
</dbReference>
<keyword evidence="1" id="KW-0539">Nucleus</keyword>
<dbReference type="GO" id="GO:0008270">
    <property type="term" value="F:zinc ion binding"/>
    <property type="evidence" value="ECO:0007669"/>
    <property type="project" value="InterPro"/>
</dbReference>
<gene>
    <name evidence="2" type="ORF">FOPG_16674</name>
</gene>
<dbReference type="EMBL" id="KK033373">
    <property type="protein sequence ID" value="EXL67181.1"/>
    <property type="molecule type" value="Genomic_DNA"/>
</dbReference>
<reference evidence="2" key="2">
    <citation type="submission" date="2014-03" db="EMBL/GenBank/DDBJ databases">
        <title>The Genome Annotation of Fusarium oxysporum PHW808.</title>
        <authorList>
            <consortium name="The Broad Institute Genomics Platform"/>
            <person name="Ma L.-J."/>
            <person name="Corby-Kistler H."/>
            <person name="Broz K."/>
            <person name="Gale L.R."/>
            <person name="Jonkers W."/>
            <person name="O'Donnell K."/>
            <person name="Ploetz R."/>
            <person name="Steinberg C."/>
            <person name="Schwartz D.C."/>
            <person name="VanEtten H."/>
            <person name="Zhou S."/>
            <person name="Young S.K."/>
            <person name="Zeng Q."/>
            <person name="Gargeya S."/>
            <person name="Fitzgerald M."/>
            <person name="Abouelleil A."/>
            <person name="Alvarado L."/>
            <person name="Chapman S.B."/>
            <person name="Gainer-Dewar J."/>
            <person name="Goldberg J."/>
            <person name="Griggs A."/>
            <person name="Gujja S."/>
            <person name="Hansen M."/>
            <person name="Howarth C."/>
            <person name="Imamovic A."/>
            <person name="Ireland A."/>
            <person name="Larimer J."/>
            <person name="McCowan C."/>
            <person name="Murphy C."/>
            <person name="Pearson M."/>
            <person name="Poon T.W."/>
            <person name="Priest M."/>
            <person name="Roberts A."/>
            <person name="Saif S."/>
            <person name="Shea T."/>
            <person name="Sykes S."/>
            <person name="Wortman J."/>
            <person name="Nusbaum C."/>
            <person name="Birren B."/>
        </authorList>
    </citation>
    <scope>NUCLEOTIDE SEQUENCE</scope>
    <source>
        <strain evidence="2">54008</strain>
    </source>
</reference>
<dbReference type="OrthoDB" id="4491390at2759"/>
<dbReference type="PANTHER" id="PTHR38111">
    <property type="entry name" value="ZN(2)-C6 FUNGAL-TYPE DOMAIN-CONTAINING PROTEIN-RELATED"/>
    <property type="match status" value="1"/>
</dbReference>
<evidence type="ECO:0000313" key="2">
    <source>
        <dbReference type="EMBL" id="EXL67181.1"/>
    </source>
</evidence>
<dbReference type="Proteomes" id="UP000030676">
    <property type="component" value="Unassembled WGS sequence"/>
</dbReference>